<proteinExistence type="predicted"/>
<gene>
    <name evidence="1" type="ORF">Tco_0750190</name>
</gene>
<dbReference type="Pfam" id="PF04827">
    <property type="entry name" value="Plant_tran"/>
    <property type="match status" value="1"/>
</dbReference>
<reference evidence="1" key="2">
    <citation type="submission" date="2022-01" db="EMBL/GenBank/DDBJ databases">
        <authorList>
            <person name="Yamashiro T."/>
            <person name="Shiraishi A."/>
            <person name="Satake H."/>
            <person name="Nakayama K."/>
        </authorList>
    </citation>
    <scope>NUCLEOTIDE SEQUENCE</scope>
</reference>
<protein>
    <submittedName>
        <fullName evidence="1">ALP1-like protein</fullName>
    </submittedName>
</protein>
<dbReference type="EMBL" id="BQNB010010917">
    <property type="protein sequence ID" value="GJS83649.1"/>
    <property type="molecule type" value="Genomic_DNA"/>
</dbReference>
<reference evidence="1" key="1">
    <citation type="journal article" date="2022" name="Int. J. Mol. Sci.">
        <title>Draft Genome of Tanacetum Coccineum: Genomic Comparison of Closely Related Tanacetum-Family Plants.</title>
        <authorList>
            <person name="Yamashiro T."/>
            <person name="Shiraishi A."/>
            <person name="Nakayama K."/>
            <person name="Satake H."/>
        </authorList>
    </citation>
    <scope>NUCLEOTIDE SEQUENCE</scope>
</reference>
<name>A0ABQ4Z0I2_9ASTR</name>
<comment type="caution">
    <text evidence="1">The sequence shown here is derived from an EMBL/GenBank/DDBJ whole genome shotgun (WGS) entry which is preliminary data.</text>
</comment>
<evidence type="ECO:0000313" key="2">
    <source>
        <dbReference type="Proteomes" id="UP001151760"/>
    </source>
</evidence>
<sequence>MNPYFTTNPNDIDEERQPNSFDVDDKSNVYFLQQAYQYHETLVEDENRPVLTRNPIYRDREGAEDHLMGDYFNEPCKYPLYYFRRRYRMSRRLFLKIVEGISTYEAGPLLKHFKFFKIQADCTGRMSLSVIMKCTAAIRQLAYGTTPDAFDEYLKMSERTAHDWLLYVNMCIIDLYMSKYLRNPTLEDVEKTYNQHLMRHGFPGILGSIDCMHWEWKQCLVSWQGQYDRGDKKYPTIMLEAVASQDLWIWHAFFGVAGANNDINVLDNSPLFDDLLEDKALVAPFVVNGVGFEKGYYLADEIYPQWATFVKSFTVANDAKHSYFKKRQESARKDVERAFAVLQGRWGIIQQPARQYHVNNIRRIMYSCIIMHNMILEDQKMAVTDWNKMYANPSRNMQRTWVERCETRKAKELRDRETHISLQPNLMEHVWNEVEHEYEDF</sequence>
<accession>A0ABQ4Z0I2</accession>
<dbReference type="PANTHER" id="PTHR47150:SF4">
    <property type="entry name" value="HARBINGER TRANSPOSASE-DERIVED PROTEIN-RELATED"/>
    <property type="match status" value="1"/>
</dbReference>
<dbReference type="Proteomes" id="UP001151760">
    <property type="component" value="Unassembled WGS sequence"/>
</dbReference>
<dbReference type="InterPro" id="IPR006912">
    <property type="entry name" value="Harbinger_derived_prot"/>
</dbReference>
<keyword evidence="2" id="KW-1185">Reference proteome</keyword>
<organism evidence="1 2">
    <name type="scientific">Tanacetum coccineum</name>
    <dbReference type="NCBI Taxonomy" id="301880"/>
    <lineage>
        <taxon>Eukaryota</taxon>
        <taxon>Viridiplantae</taxon>
        <taxon>Streptophyta</taxon>
        <taxon>Embryophyta</taxon>
        <taxon>Tracheophyta</taxon>
        <taxon>Spermatophyta</taxon>
        <taxon>Magnoliopsida</taxon>
        <taxon>eudicotyledons</taxon>
        <taxon>Gunneridae</taxon>
        <taxon>Pentapetalae</taxon>
        <taxon>asterids</taxon>
        <taxon>campanulids</taxon>
        <taxon>Asterales</taxon>
        <taxon>Asteraceae</taxon>
        <taxon>Asteroideae</taxon>
        <taxon>Anthemideae</taxon>
        <taxon>Anthemidinae</taxon>
        <taxon>Tanacetum</taxon>
    </lineage>
</organism>
<dbReference type="PANTHER" id="PTHR47150">
    <property type="entry name" value="OS12G0169200 PROTEIN"/>
    <property type="match status" value="1"/>
</dbReference>
<evidence type="ECO:0000313" key="1">
    <source>
        <dbReference type="EMBL" id="GJS83649.1"/>
    </source>
</evidence>